<feature type="transmembrane region" description="Helical" evidence="1">
    <location>
        <begin position="24"/>
        <end position="44"/>
    </location>
</feature>
<accession>A0A1R1XVS1</accession>
<proteinExistence type="predicted"/>
<keyword evidence="3" id="KW-1185">Reference proteome</keyword>
<gene>
    <name evidence="2" type="ORF">AYI69_g6901</name>
</gene>
<name>A0A1R1XVS1_9FUNG</name>
<reference evidence="3" key="1">
    <citation type="submission" date="2017-01" db="EMBL/GenBank/DDBJ databases">
        <authorList>
            <person name="Wang Y."/>
            <person name="White M."/>
            <person name="Kvist S."/>
            <person name="Moncalvo J.-M."/>
        </authorList>
    </citation>
    <scope>NUCLEOTIDE SEQUENCE [LARGE SCALE GENOMIC DNA]</scope>
    <source>
        <strain evidence="3">ID-206-W2</strain>
    </source>
</reference>
<dbReference type="Proteomes" id="UP000187429">
    <property type="component" value="Unassembled WGS sequence"/>
</dbReference>
<comment type="caution">
    <text evidence="2">The sequence shown here is derived from an EMBL/GenBank/DDBJ whole genome shotgun (WGS) entry which is preliminary data.</text>
</comment>
<dbReference type="EMBL" id="LSSM01003200">
    <property type="protein sequence ID" value="OMJ18708.1"/>
    <property type="molecule type" value="Genomic_DNA"/>
</dbReference>
<feature type="transmembrane region" description="Helical" evidence="1">
    <location>
        <begin position="56"/>
        <end position="76"/>
    </location>
</feature>
<keyword evidence="1" id="KW-0472">Membrane</keyword>
<dbReference type="AlphaFoldDB" id="A0A1R1XVS1"/>
<protein>
    <submittedName>
        <fullName evidence="2">Uncharacterized protein</fullName>
    </submittedName>
</protein>
<organism evidence="2 3">
    <name type="scientific">Smittium culicis</name>
    <dbReference type="NCBI Taxonomy" id="133412"/>
    <lineage>
        <taxon>Eukaryota</taxon>
        <taxon>Fungi</taxon>
        <taxon>Fungi incertae sedis</taxon>
        <taxon>Zoopagomycota</taxon>
        <taxon>Kickxellomycotina</taxon>
        <taxon>Harpellomycetes</taxon>
        <taxon>Harpellales</taxon>
        <taxon>Legeriomycetaceae</taxon>
        <taxon>Smittium</taxon>
    </lineage>
</organism>
<sequence length="129" mass="15037">MMVFQEAGFIEEVDERQTTEKQSFLVVVLALFFHVNIYCFTNYLKTPTNKATTLSLHQICFFFTSLLFSSLLYRSIYALPLHLRSNAPFTLYRSIYALPLHLRSNAPFTLYRSIYALPLHLRSNAPFTL</sequence>
<evidence type="ECO:0000313" key="2">
    <source>
        <dbReference type="EMBL" id="OMJ18708.1"/>
    </source>
</evidence>
<evidence type="ECO:0000256" key="1">
    <source>
        <dbReference type="SAM" id="Phobius"/>
    </source>
</evidence>
<keyword evidence="1" id="KW-0812">Transmembrane</keyword>
<evidence type="ECO:0000313" key="3">
    <source>
        <dbReference type="Proteomes" id="UP000187429"/>
    </source>
</evidence>
<keyword evidence="1" id="KW-1133">Transmembrane helix</keyword>